<evidence type="ECO:0000256" key="1">
    <source>
        <dbReference type="ARBA" id="ARBA00022737"/>
    </source>
</evidence>
<evidence type="ECO:0000313" key="4">
    <source>
        <dbReference type="Proteomes" id="UP000179179"/>
    </source>
</evidence>
<dbReference type="Gene3D" id="1.25.40.20">
    <property type="entry name" value="Ankyrin repeat-containing domain"/>
    <property type="match status" value="2"/>
</dbReference>
<name>A0A1F8AAJ4_9EURO</name>
<dbReference type="InterPro" id="IPR002110">
    <property type="entry name" value="Ankyrin_rpt"/>
</dbReference>
<dbReference type="RefSeq" id="XP_022392471.1">
    <property type="nucleotide sequence ID" value="XM_022530170.1"/>
</dbReference>
<dbReference type="InterPro" id="IPR027417">
    <property type="entry name" value="P-loop_NTPase"/>
</dbReference>
<dbReference type="InterPro" id="IPR035994">
    <property type="entry name" value="Nucleoside_phosphorylase_sf"/>
</dbReference>
<dbReference type="PANTHER" id="PTHR10039">
    <property type="entry name" value="AMELOGENIN"/>
    <property type="match status" value="1"/>
</dbReference>
<feature type="domain" description="NACHT" evidence="2">
    <location>
        <begin position="319"/>
        <end position="443"/>
    </location>
</feature>
<evidence type="ECO:0000313" key="3">
    <source>
        <dbReference type="EMBL" id="OGM48754.1"/>
    </source>
</evidence>
<protein>
    <recommendedName>
        <fullName evidence="2">NACHT domain-containing protein</fullName>
    </recommendedName>
</protein>
<dbReference type="GO" id="GO:0003824">
    <property type="term" value="F:catalytic activity"/>
    <property type="evidence" value="ECO:0007669"/>
    <property type="project" value="InterPro"/>
</dbReference>
<sequence length="1313" mass="149207">MQYPHLGKARGDPNSYTLGRMGLYYVVLAHMPEAGKASAASVASNVGRSYPNIEVGFLVGICGAVPVRTDSNVNRQKKTISLGDVIVANGVIQYDLGKETETGFSRKKTYHDTLGRPNNEIRGFLAKVRAERQNFLKILPVYLMDTLDRSLAMLLWLALLKISRLPDPPPHVHFGLMASADTVLKSARVRDKLAKDEDVIGFEMEAAGVWDNIPIIVVKGVSDYADNNKDDRMQPVAAAAAAACMRALVEGCPISTSSSTEEGSFLDPNPQVIDSLDFYRATYRREEIHTAAKETCEWIIEKEVYQSWMDDTQLHQHEGFLWIKGGPGTGKSTLMKFILREAERSERYTITLSFFFHVSRVTLQKSQVGMYRSLLYQLLKASAAPDRCREEFLRAVANMSGSDTTPKHWDIADLRHLLLCMMDVLSNGHVNHHVLFLIDAIDECAINREKTLEMLCFLRQIKSNVRGNQLRLRFCLSTRYYEHIDPRPGKLLALDSFREHQLDIEKYVTQTLRSTDQTIRKDICVKSAGVFLWVKLVVDSLNDDFHKGNVHDVQTRLDKIPQGLNHLYKELLNRDRAPGQDLMLFFQLILFSSRPLTQEELYFALFFRNSNLVRRNTSHMDGVSKSYILHVSKGLVEVTASSSSKSTVQFIHASVREFMDGQLELAFSREGNVKGSCHDQLRDLCFRYVHRFKLGNRDLDDLMRLMRQQTYSVSVNNVIKNSILFFGYAVLNLFHHSNEAQRHGIEQGGFLKKFSAVYGGDFSQFTFYYDSAVANTKDWYNDATLLHFLCDKCLRDLVRQEVLNGSYGWERSGKRGCPMSTAVYDDDLYTIRALLGCAPYDGCHGPGSYSKVLEDPTVVQSMKQFLEEIPEGCKVLQSAKFCEGLDIQTLLLKYALDQENLAVLTLLWRTGLVDFNQAVNGETPLNWALERRSAFLVNHLLDREKDGIKVDINKPTHGNPPLKLAIQSKRQREAKIDILLGHDRLDRSCLDRRRCNACHWAVRMNDEGLLRRLIHLGFRMNHRGIKGHSPLSHAVECCKVGMMEILLTADATQVDEKDADGRSPLSWAAGWCSPTENDAISDPRTRGLFQKQSLQTPLRFDRVDVNSVDKDDRTPLMWAVAAGNRPAVQLLSSHKDTDINCCSRFEETSLSIAIMKGDPVIVKMILENRRIDVNLRGIYGRTPLSWAFGPWHPLKKDKAQISQCRNPAIVRLLFESGADMSIIDALNHTPLWWARSYDVVARGNLEIQTYQDSPLTVWGDYLSSSEKRRALQMLTRDEATFRCEIWCMWQVCEKYGLQARYPWTSEIGIDILE</sequence>
<dbReference type="GeneID" id="34446430"/>
<dbReference type="Pfam" id="PF24883">
    <property type="entry name" value="NPHP3_N"/>
    <property type="match status" value="1"/>
</dbReference>
<dbReference type="OrthoDB" id="194358at2759"/>
<dbReference type="SUPFAM" id="SSF53167">
    <property type="entry name" value="Purine and uridine phosphorylases"/>
    <property type="match status" value="1"/>
</dbReference>
<dbReference type="InterPro" id="IPR036770">
    <property type="entry name" value="Ankyrin_rpt-contain_sf"/>
</dbReference>
<accession>A0A1F8AAJ4</accession>
<keyword evidence="1" id="KW-0677">Repeat</keyword>
<dbReference type="SUPFAM" id="SSF48403">
    <property type="entry name" value="Ankyrin repeat"/>
    <property type="match status" value="2"/>
</dbReference>
<comment type="caution">
    <text evidence="3">The sequence shown here is derived from an EMBL/GenBank/DDBJ whole genome shotgun (WGS) entry which is preliminary data.</text>
</comment>
<dbReference type="EMBL" id="LYCR01000013">
    <property type="protein sequence ID" value="OGM48754.1"/>
    <property type="molecule type" value="Genomic_DNA"/>
</dbReference>
<proteinExistence type="predicted"/>
<organism evidence="3 4">
    <name type="scientific">Aspergillus bombycis</name>
    <dbReference type="NCBI Taxonomy" id="109264"/>
    <lineage>
        <taxon>Eukaryota</taxon>
        <taxon>Fungi</taxon>
        <taxon>Dikarya</taxon>
        <taxon>Ascomycota</taxon>
        <taxon>Pezizomycotina</taxon>
        <taxon>Eurotiomycetes</taxon>
        <taxon>Eurotiomycetidae</taxon>
        <taxon>Eurotiales</taxon>
        <taxon>Aspergillaceae</taxon>
        <taxon>Aspergillus</taxon>
    </lineage>
</organism>
<dbReference type="Gene3D" id="3.40.50.300">
    <property type="entry name" value="P-loop containing nucleotide triphosphate hydrolases"/>
    <property type="match status" value="1"/>
</dbReference>
<gene>
    <name evidence="3" type="ORF">ABOM_003040</name>
</gene>
<keyword evidence="4" id="KW-1185">Reference proteome</keyword>
<dbReference type="SMART" id="SM00248">
    <property type="entry name" value="ANK"/>
    <property type="match status" value="7"/>
</dbReference>
<dbReference type="SUPFAM" id="SSF52540">
    <property type="entry name" value="P-loop containing nucleoside triphosphate hydrolases"/>
    <property type="match status" value="1"/>
</dbReference>
<dbReference type="InterPro" id="IPR007111">
    <property type="entry name" value="NACHT_NTPase"/>
</dbReference>
<dbReference type="Gene3D" id="3.40.50.1580">
    <property type="entry name" value="Nucleoside phosphorylase domain"/>
    <property type="match status" value="1"/>
</dbReference>
<dbReference type="Proteomes" id="UP000179179">
    <property type="component" value="Unassembled WGS sequence"/>
</dbReference>
<dbReference type="PROSITE" id="PS50837">
    <property type="entry name" value="NACHT"/>
    <property type="match status" value="1"/>
</dbReference>
<evidence type="ECO:0000259" key="2">
    <source>
        <dbReference type="PROSITE" id="PS50837"/>
    </source>
</evidence>
<dbReference type="InterPro" id="IPR056884">
    <property type="entry name" value="NPHP3-like_N"/>
</dbReference>
<dbReference type="GO" id="GO:0009116">
    <property type="term" value="P:nucleoside metabolic process"/>
    <property type="evidence" value="ECO:0007669"/>
    <property type="project" value="InterPro"/>
</dbReference>
<reference evidence="3 4" key="1">
    <citation type="journal article" date="2016" name="Genome Biol. Evol.">
        <title>Draft genome sequence of an aflatoxigenic Aspergillus species, A. bombycis.</title>
        <authorList>
            <person name="Moore G.G."/>
            <person name="Mack B.M."/>
            <person name="Beltz S.B."/>
            <person name="Gilbert M.K."/>
        </authorList>
    </citation>
    <scope>NUCLEOTIDE SEQUENCE [LARGE SCALE GENOMIC DNA]</scope>
    <source>
        <strain evidence="4">NRRL 26010</strain>
    </source>
</reference>
<dbReference type="STRING" id="109264.A0A1F8AAJ4"/>
<dbReference type="PANTHER" id="PTHR10039:SF5">
    <property type="entry name" value="NACHT DOMAIN-CONTAINING PROTEIN"/>
    <property type="match status" value="1"/>
</dbReference>
<dbReference type="Pfam" id="PF12796">
    <property type="entry name" value="Ank_2"/>
    <property type="match status" value="1"/>
</dbReference>